<dbReference type="InterPro" id="IPR045584">
    <property type="entry name" value="Pilin-like"/>
</dbReference>
<dbReference type="EMBL" id="JAQIPB010000003">
    <property type="protein sequence ID" value="MDA7416769.1"/>
    <property type="molecule type" value="Genomic_DNA"/>
</dbReference>
<dbReference type="Proteomes" id="UP001212602">
    <property type="component" value="Unassembled WGS sequence"/>
</dbReference>
<protein>
    <submittedName>
        <fullName evidence="1">Prepilin-type N-terminal cleavage/methylation domain-containing protein</fullName>
    </submittedName>
</protein>
<evidence type="ECO:0000313" key="2">
    <source>
        <dbReference type="Proteomes" id="UP001212602"/>
    </source>
</evidence>
<dbReference type="NCBIfam" id="TIGR02532">
    <property type="entry name" value="IV_pilin_GFxxxE"/>
    <property type="match status" value="1"/>
</dbReference>
<accession>A0AAE3N925</accession>
<name>A0AAE3N925_9BURK</name>
<evidence type="ECO:0000313" key="1">
    <source>
        <dbReference type="EMBL" id="MDA7416769.1"/>
    </source>
</evidence>
<dbReference type="SUPFAM" id="SSF54523">
    <property type="entry name" value="Pili subunits"/>
    <property type="match status" value="1"/>
</dbReference>
<reference evidence="1" key="1">
    <citation type="submission" date="2023-01" db="EMBL/GenBank/DDBJ databases">
        <title>Xenophilus mangrovi sp. nov., isolated from soil of Mangrove nature reserve.</title>
        <authorList>
            <person name="Xu S."/>
            <person name="Liu Z."/>
            <person name="Xu Y."/>
        </authorList>
    </citation>
    <scope>NUCLEOTIDE SEQUENCE</scope>
    <source>
        <strain evidence="1">YW8</strain>
    </source>
</reference>
<dbReference type="RefSeq" id="WP_271427999.1">
    <property type="nucleotide sequence ID" value="NZ_JAQIPB010000003.1"/>
</dbReference>
<comment type="caution">
    <text evidence="1">The sequence shown here is derived from an EMBL/GenBank/DDBJ whole genome shotgun (WGS) entry which is preliminary data.</text>
</comment>
<dbReference type="Pfam" id="PF07963">
    <property type="entry name" value="N_methyl"/>
    <property type="match status" value="1"/>
</dbReference>
<proteinExistence type="predicted"/>
<keyword evidence="2" id="KW-1185">Reference proteome</keyword>
<dbReference type="AlphaFoldDB" id="A0AAE3N925"/>
<dbReference type="InterPro" id="IPR012902">
    <property type="entry name" value="N_methyl_site"/>
</dbReference>
<dbReference type="PROSITE" id="PS00409">
    <property type="entry name" value="PROKAR_NTER_METHYL"/>
    <property type="match status" value="1"/>
</dbReference>
<organism evidence="1 2">
    <name type="scientific">Xenophilus arseniciresistens</name>
    <dbReference type="NCBI Taxonomy" id="1283306"/>
    <lineage>
        <taxon>Bacteria</taxon>
        <taxon>Pseudomonadati</taxon>
        <taxon>Pseudomonadota</taxon>
        <taxon>Betaproteobacteria</taxon>
        <taxon>Burkholderiales</taxon>
        <taxon>Comamonadaceae</taxon>
        <taxon>Xenophilus</taxon>
    </lineage>
</organism>
<gene>
    <name evidence="1" type="ORF">PGB34_10375</name>
</gene>
<sequence length="226" mass="24358">MPFLRPRHRRRSNNNSRGFTLIELLVALSAMALLALMSWRGVDALARTQSAHQARDDSVLVLQTVLAQWRADLDAAASPDGSTAPLAWDGRTFRLTRRIQTGGGPALQVVAWTLRSDSTGPRWWRWQSVPLRTLSEWNQAWSLGAQSLQDGVPPDASATPLLPLTAWSVAYYANGVWSSNAPASTGSAAVGADGVRLVLDLPASTGLAGTITQDWLRPTHGVARSG</sequence>